<protein>
    <submittedName>
        <fullName evidence="3">Uncharacterized protein</fullName>
    </submittedName>
</protein>
<feature type="transmembrane region" description="Helical" evidence="1">
    <location>
        <begin position="288"/>
        <end position="310"/>
    </location>
</feature>
<keyword evidence="1" id="KW-1133">Transmembrane helix</keyword>
<name>A0A543NMV7_9ACTN</name>
<feature type="transmembrane region" description="Helical" evidence="1">
    <location>
        <begin position="615"/>
        <end position="639"/>
    </location>
</feature>
<sequence>MLFRVAVVLQLLLVCLHSYIAAQTLEQLYPESASAELSVTGLPEEGQAARLLAEPAERYGIGMAQVRLSETSEGTRRDILVLTDNGSTPETTTGGGTYPDFGMTMDTRVSQFDAGADAVMGRWVTYGDTASVQEFAQVLRQRGVSLEVTENGLDAAWGLLNDDRHLLTVELGGFVMLFTAALLSASRATKTRAVRMLHGRRAPYPGSREFVHYAAYIAGSLIAVVAVWLLCSWLLWDGGQAFHSPGLLVLGTTAVCAVIACLLSGVALLVVMGANASLVDQFAGKRPLGLILLAGAVAGTLVLTGVLMSWERTAGQVERMNVAASSAALWQDQTEIYSTKLFDADEAVFQESLPAWKRLAHEVSSSGQLLLSSPERRCPLSSGQSPCLFVSNSYLEQADVLNRDGERIAPLDLAASDVGVIIPESLSAERSRIENAVRDWSGFQREMVAQECSTANLPSCAALDRDTQVKSVSSAANQTLPVFHGKSITALEGTTMSDPILVVVPDGGVVPSGDFHAAVASQGNELFMLPREELEGRITDLGLGPLVTALDKPGHTAEQQVAEAKLRLTESVMVLLAGLVASVVLTWVLVGIYCERRRRPLFVLHLHGARFGRRYAGYFATFLTTATTAVLASSAVSAGSLGPPFVAGATTILTLALLSIPALRINDQRFRADFIKRS</sequence>
<keyword evidence="2" id="KW-0732">Signal</keyword>
<proteinExistence type="predicted"/>
<evidence type="ECO:0000313" key="3">
    <source>
        <dbReference type="EMBL" id="TQN33161.1"/>
    </source>
</evidence>
<feature type="transmembrane region" description="Helical" evidence="1">
    <location>
        <begin position="645"/>
        <end position="663"/>
    </location>
</feature>
<evidence type="ECO:0000256" key="1">
    <source>
        <dbReference type="SAM" id="Phobius"/>
    </source>
</evidence>
<evidence type="ECO:0000256" key="2">
    <source>
        <dbReference type="SAM" id="SignalP"/>
    </source>
</evidence>
<accession>A0A543NMV7</accession>
<reference evidence="3 4" key="1">
    <citation type="submission" date="2019-06" db="EMBL/GenBank/DDBJ databases">
        <title>Sequencing the genomes of 1000 actinobacteria strains.</title>
        <authorList>
            <person name="Klenk H.-P."/>
        </authorList>
    </citation>
    <scope>NUCLEOTIDE SEQUENCE [LARGE SCALE GENOMIC DNA]</scope>
    <source>
        <strain evidence="3 4">DSM 45015</strain>
    </source>
</reference>
<feature type="signal peptide" evidence="2">
    <location>
        <begin position="1"/>
        <end position="21"/>
    </location>
</feature>
<comment type="caution">
    <text evidence="3">The sequence shown here is derived from an EMBL/GenBank/DDBJ whole genome shotgun (WGS) entry which is preliminary data.</text>
</comment>
<keyword evidence="1" id="KW-0472">Membrane</keyword>
<feature type="transmembrane region" description="Helical" evidence="1">
    <location>
        <begin position="572"/>
        <end position="594"/>
    </location>
</feature>
<dbReference type="AlphaFoldDB" id="A0A543NMV7"/>
<keyword evidence="1" id="KW-0812">Transmembrane</keyword>
<dbReference type="OrthoDB" id="3237814at2"/>
<keyword evidence="4" id="KW-1185">Reference proteome</keyword>
<gene>
    <name evidence="3" type="ORF">FHX37_3160</name>
</gene>
<feature type="transmembrane region" description="Helical" evidence="1">
    <location>
        <begin position="210"/>
        <end position="236"/>
    </location>
</feature>
<evidence type="ECO:0000313" key="4">
    <source>
        <dbReference type="Proteomes" id="UP000317422"/>
    </source>
</evidence>
<dbReference type="EMBL" id="VFQC01000001">
    <property type="protein sequence ID" value="TQN33161.1"/>
    <property type="molecule type" value="Genomic_DNA"/>
</dbReference>
<feature type="chain" id="PRO_5038379369" evidence="2">
    <location>
        <begin position="22"/>
        <end position="678"/>
    </location>
</feature>
<organism evidence="3 4">
    <name type="scientific">Haloactinospora alba</name>
    <dbReference type="NCBI Taxonomy" id="405555"/>
    <lineage>
        <taxon>Bacteria</taxon>
        <taxon>Bacillati</taxon>
        <taxon>Actinomycetota</taxon>
        <taxon>Actinomycetes</taxon>
        <taxon>Streptosporangiales</taxon>
        <taxon>Nocardiopsidaceae</taxon>
        <taxon>Haloactinospora</taxon>
    </lineage>
</organism>
<dbReference type="RefSeq" id="WP_141924563.1">
    <property type="nucleotide sequence ID" value="NZ_VFQC01000001.1"/>
</dbReference>
<dbReference type="Proteomes" id="UP000317422">
    <property type="component" value="Unassembled WGS sequence"/>
</dbReference>
<feature type="transmembrane region" description="Helical" evidence="1">
    <location>
        <begin position="171"/>
        <end position="189"/>
    </location>
</feature>
<feature type="transmembrane region" description="Helical" evidence="1">
    <location>
        <begin position="248"/>
        <end position="276"/>
    </location>
</feature>